<dbReference type="EMBL" id="JAVDWW010000010">
    <property type="protein sequence ID" value="MDR7171763.1"/>
    <property type="molecule type" value="Genomic_DNA"/>
</dbReference>
<feature type="domain" description="DUF5753" evidence="1">
    <location>
        <begin position="30"/>
        <end position="196"/>
    </location>
</feature>
<dbReference type="RefSeq" id="WP_310406689.1">
    <property type="nucleotide sequence ID" value="NZ_JAVDWW010000010.1"/>
</dbReference>
<keyword evidence="3" id="KW-1185">Reference proteome</keyword>
<accession>A0ABU1XMK3</accession>
<dbReference type="Proteomes" id="UP001251217">
    <property type="component" value="Unassembled WGS sequence"/>
</dbReference>
<organism evidence="2 3">
    <name type="scientific">Nocardia kruczakiae</name>
    <dbReference type="NCBI Taxonomy" id="261477"/>
    <lineage>
        <taxon>Bacteria</taxon>
        <taxon>Bacillati</taxon>
        <taxon>Actinomycetota</taxon>
        <taxon>Actinomycetes</taxon>
        <taxon>Mycobacteriales</taxon>
        <taxon>Nocardiaceae</taxon>
        <taxon>Nocardia</taxon>
    </lineage>
</organism>
<dbReference type="Pfam" id="PF19054">
    <property type="entry name" value="DUF5753"/>
    <property type="match status" value="1"/>
</dbReference>
<name>A0ABU1XMK3_9NOCA</name>
<evidence type="ECO:0000313" key="2">
    <source>
        <dbReference type="EMBL" id="MDR7171763.1"/>
    </source>
</evidence>
<dbReference type="InterPro" id="IPR043917">
    <property type="entry name" value="DUF5753"/>
</dbReference>
<gene>
    <name evidence="2" type="ORF">J2W56_005524</name>
</gene>
<proteinExistence type="predicted"/>
<reference evidence="2 3" key="1">
    <citation type="submission" date="2023-07" db="EMBL/GenBank/DDBJ databases">
        <title>Sorghum-associated microbial communities from plants grown in Nebraska, USA.</title>
        <authorList>
            <person name="Schachtman D."/>
        </authorList>
    </citation>
    <scope>NUCLEOTIDE SEQUENCE [LARGE SCALE GENOMIC DNA]</scope>
    <source>
        <strain evidence="2 3">4272</strain>
    </source>
</reference>
<sequence length="203" mass="22591">MEEIVVVDVTSSRPEFVAWRGNRSSELQQQAGQLESDAVVMRWFDPGVVPGLLQTRDYARADLDICVGDQGDVQSALEQRLARQRRWRVSEGRTHFVLGEQALYTIVGSAETTRTQLEMLLRPLPSNSTLSILRRNTQFHTASTNFVVYDHDQAVVETVTGSLRVADPVAIGDYLALFDALTERAVQGADAHALIRDAITTHK</sequence>
<protein>
    <recommendedName>
        <fullName evidence="1">DUF5753 domain-containing protein</fullName>
    </recommendedName>
</protein>
<evidence type="ECO:0000313" key="3">
    <source>
        <dbReference type="Proteomes" id="UP001251217"/>
    </source>
</evidence>
<evidence type="ECO:0000259" key="1">
    <source>
        <dbReference type="Pfam" id="PF19054"/>
    </source>
</evidence>
<comment type="caution">
    <text evidence="2">The sequence shown here is derived from an EMBL/GenBank/DDBJ whole genome shotgun (WGS) entry which is preliminary data.</text>
</comment>